<comment type="function">
    <text evidence="20">The transhydrogenation between NADH and NADP is coupled to respiration and ATP hydrolysis and functions as a proton pump across the membrane. May play a role in reactive oxygen species (ROS) detoxification in the adrenal gland.</text>
</comment>
<evidence type="ECO:0000313" key="28">
    <source>
        <dbReference type="Proteomes" id="UP000701801"/>
    </source>
</evidence>
<evidence type="ECO:0000259" key="26">
    <source>
        <dbReference type="SMART" id="SM01003"/>
    </source>
</evidence>
<organism evidence="27 28">
    <name type="scientific">Hymenoscyphus albidus</name>
    <dbReference type="NCBI Taxonomy" id="595503"/>
    <lineage>
        <taxon>Eukaryota</taxon>
        <taxon>Fungi</taxon>
        <taxon>Dikarya</taxon>
        <taxon>Ascomycota</taxon>
        <taxon>Pezizomycotina</taxon>
        <taxon>Leotiomycetes</taxon>
        <taxon>Helotiales</taxon>
        <taxon>Helotiaceae</taxon>
        <taxon>Hymenoscyphus</taxon>
    </lineage>
</organism>
<feature type="transmembrane region" description="Helical" evidence="24">
    <location>
        <begin position="523"/>
        <end position="542"/>
    </location>
</feature>
<evidence type="ECO:0000256" key="12">
    <source>
        <dbReference type="ARBA" id="ARBA00022946"/>
    </source>
</evidence>
<dbReference type="SMART" id="SM01003">
    <property type="entry name" value="AlaDh_PNT_N"/>
    <property type="match status" value="1"/>
</dbReference>
<dbReference type="PROSITE" id="PS00837">
    <property type="entry name" value="ALADH_PNT_2"/>
    <property type="match status" value="1"/>
</dbReference>
<evidence type="ECO:0000256" key="22">
    <source>
        <dbReference type="ARBA" id="ARBA00074145"/>
    </source>
</evidence>
<evidence type="ECO:0000256" key="6">
    <source>
        <dbReference type="ARBA" id="ARBA00022475"/>
    </source>
</evidence>
<protein>
    <recommendedName>
        <fullName evidence="22">NAD(P) transhydrogenase, mitochondrial</fullName>
        <ecNumber evidence="5">7.1.1.1</ecNumber>
    </recommendedName>
    <alternativeName>
        <fullName evidence="23">Nicotinamide nucleotide transhydrogenase</fullName>
    </alternativeName>
</protein>
<feature type="transmembrane region" description="Helical" evidence="24">
    <location>
        <begin position="698"/>
        <end position="717"/>
    </location>
</feature>
<dbReference type="GO" id="GO:0005743">
    <property type="term" value="C:mitochondrial inner membrane"/>
    <property type="evidence" value="ECO:0007669"/>
    <property type="project" value="UniProtKB-SubCell"/>
</dbReference>
<evidence type="ECO:0000256" key="4">
    <source>
        <dbReference type="ARBA" id="ARBA00011738"/>
    </source>
</evidence>
<evidence type="ECO:0000256" key="18">
    <source>
        <dbReference type="ARBA" id="ARBA00023136"/>
    </source>
</evidence>
<gene>
    <name evidence="27" type="ORF">HYALB_00003320</name>
</gene>
<dbReference type="GO" id="GO:0005886">
    <property type="term" value="C:plasma membrane"/>
    <property type="evidence" value="ECO:0007669"/>
    <property type="project" value="UniProtKB-SubCell"/>
</dbReference>
<feature type="transmembrane region" description="Helical" evidence="24">
    <location>
        <begin position="622"/>
        <end position="642"/>
    </location>
</feature>
<evidence type="ECO:0000256" key="21">
    <source>
        <dbReference type="ARBA" id="ARBA00061558"/>
    </source>
</evidence>
<dbReference type="GO" id="GO:0016491">
    <property type="term" value="F:oxidoreductase activity"/>
    <property type="evidence" value="ECO:0007669"/>
    <property type="project" value="InterPro"/>
</dbReference>
<feature type="transmembrane region" description="Helical" evidence="24">
    <location>
        <begin position="673"/>
        <end position="692"/>
    </location>
</feature>
<dbReference type="InterPro" id="IPR036291">
    <property type="entry name" value="NAD(P)-bd_dom_sf"/>
</dbReference>
<dbReference type="InterPro" id="IPR007886">
    <property type="entry name" value="AlaDH/PNT_N"/>
</dbReference>
<evidence type="ECO:0000256" key="5">
    <source>
        <dbReference type="ARBA" id="ARBA00012943"/>
    </source>
</evidence>
<dbReference type="CDD" id="cd05304">
    <property type="entry name" value="Rubrum_tdh"/>
    <property type="match status" value="1"/>
</dbReference>
<evidence type="ECO:0000256" key="13">
    <source>
        <dbReference type="ARBA" id="ARBA00022967"/>
    </source>
</evidence>
<feature type="transmembrane region" description="Helical" evidence="24">
    <location>
        <begin position="857"/>
        <end position="875"/>
    </location>
</feature>
<keyword evidence="11" id="KW-0521">NADP</keyword>
<sequence>MIRLSPMRPMAFHCRAAAALPSRVAAAGSTRSSTGSLARDVRYLYQPSKNWAEYRKTIRPQVTAIVPYRKASVETDTPSNTIIPPVHSTPYSEITIGVVREIYPNERRVALTPQNTMLLLKKGFKQVLVERGAGAEAQFTDGAYAKAGATLTGAKTVWSDSSIVLKVRAPSLDGKMSEVDQLKSGSTLISFIYPSQNKNVVEKLANRGTTSFAMDMIPRISRAQVFDALSSMANIAGYRAVLEASNHFGRFMTGQVTAAGKIPPCRVLVIGAGVAGLSAIATARRLGAVVRGFDTRPAAREQVQSLGAEFIEVEIEEDGSGAGGYAKEMSKEFIDAEMKLFLEQCREVDIVITTALIPGRPAPKLITEEMLDAMKPGSVVVDLAAEAGGNCVATQAGKLVEHKGVTVIGYTDLPSRLPTQSSTLYSNNITKFLLSMNPEEKKFGVDLKDEVVRGSIVTFNGDIVPTAPRPAPPPAPAKKALPTEEAATKLEMTPWQKTSREVATVTGGMGLALALGKATGPVFMGNFFTFALAGLIGYRTVWGVTPALHSPLMSVTNAISGMVGVGGFFIMGGGLLPHTIPQALGSLSVLLAFVNVSGGFVITKRMLDMFKRPTDPPEYPWLYAIPGAVFTGGYLVAASTGMAGLVQAGYLTSSLLCIGSLSGLASQSTARQGNILGTLGVGSGILASLAAVGFPPEVLMQFAGVAGVGSILGLLIGRRVTPTDLPQTVAALHSVVGLAAVLTSFGSVMAHIGDISTLHLVAGYLGVLIGGVTFTGSIVAFLKLAGRMSSKPIRIPGPRHALNSSLLGLNIATMGTFLTMAPGAPVIAACCLAGNAALSFLKGYTTTAAIGGADMPVVITVLNAYSGFALVAEGFMLDNPLLTTIGSLIGVSGSILSYIMCTAMNRSLTNVLFGGIAPIANDEYKIEGAITKTNVEEVADALATAESVIIVVGYGMAVAKAQYAISDITRMLKHKGVNVRFAIHPVAGRMPGQCNVLLAEASVPYDIVLEMDEINDDFNDTDVTLVIGANDTVNPIALEPGSSIAGMPVLHAWKSKQVVVMKRGMASGYADVPNPMFFMPGTKMLFGDAKDSCDAIKAALEARGKMYDV</sequence>
<keyword evidence="12" id="KW-0809">Transit peptide</keyword>
<keyword evidence="17" id="KW-0496">Mitochondrion</keyword>
<comment type="similarity">
    <text evidence="21">In the C-terminal section; belongs to the PNT beta subunit family.</text>
</comment>
<keyword evidence="28" id="KW-1185">Reference proteome</keyword>
<keyword evidence="10" id="KW-0999">Mitochondrion inner membrane</keyword>
<comment type="subcellular location">
    <subcellularLocation>
        <location evidence="2">Cell inner membrane</location>
        <topology evidence="2">Multi-pass membrane protein</topology>
    </subcellularLocation>
    <subcellularLocation>
        <location evidence="1">Mitochondrion inner membrane</location>
        <topology evidence="1">Multi-pass membrane protein</topology>
        <orientation evidence="1">Matrix side</orientation>
    </subcellularLocation>
</comment>
<keyword evidence="7" id="KW-0997">Cell inner membrane</keyword>
<dbReference type="NCBIfam" id="TIGR00561">
    <property type="entry name" value="pntA"/>
    <property type="match status" value="1"/>
</dbReference>
<feature type="transmembrane region" description="Helical" evidence="24">
    <location>
        <begin position="802"/>
        <end position="820"/>
    </location>
</feature>
<feature type="transmembrane region" description="Helical" evidence="24">
    <location>
        <begin position="554"/>
        <end position="576"/>
    </location>
</feature>
<dbReference type="InterPro" id="IPR029035">
    <property type="entry name" value="DHS-like_NAD/FAD-binding_dom"/>
</dbReference>
<evidence type="ECO:0000256" key="23">
    <source>
        <dbReference type="ARBA" id="ARBA00079255"/>
    </source>
</evidence>
<proteinExistence type="inferred from homology"/>
<comment type="catalytic activity">
    <reaction evidence="19">
        <text>NAD(+) + NADPH + H(+)(in) = NADH + NADP(+) + H(+)(out)</text>
        <dbReference type="Rhea" id="RHEA:47992"/>
        <dbReference type="ChEBI" id="CHEBI:15378"/>
        <dbReference type="ChEBI" id="CHEBI:57540"/>
        <dbReference type="ChEBI" id="CHEBI:57783"/>
        <dbReference type="ChEBI" id="CHEBI:57945"/>
        <dbReference type="ChEBI" id="CHEBI:58349"/>
        <dbReference type="EC" id="7.1.1.1"/>
    </reaction>
</comment>
<dbReference type="SUPFAM" id="SSF52283">
    <property type="entry name" value="Formate/glycerate dehydrogenase catalytic domain-like"/>
    <property type="match status" value="1"/>
</dbReference>
<evidence type="ECO:0000256" key="20">
    <source>
        <dbReference type="ARBA" id="ARBA00054910"/>
    </source>
</evidence>
<dbReference type="SUPFAM" id="SSF51735">
    <property type="entry name" value="NAD(P)-binding Rossmann-fold domains"/>
    <property type="match status" value="1"/>
</dbReference>
<evidence type="ECO:0000256" key="3">
    <source>
        <dbReference type="ARBA" id="ARBA00005624"/>
    </source>
</evidence>
<evidence type="ECO:0000256" key="24">
    <source>
        <dbReference type="SAM" id="Phobius"/>
    </source>
</evidence>
<evidence type="ECO:0000256" key="16">
    <source>
        <dbReference type="ARBA" id="ARBA00023027"/>
    </source>
</evidence>
<evidence type="ECO:0000256" key="17">
    <source>
        <dbReference type="ARBA" id="ARBA00023128"/>
    </source>
</evidence>
<dbReference type="FunFam" id="3.40.50.1220:FF:000002">
    <property type="entry name" value="NAD(P) transhydrogenase subunit beta"/>
    <property type="match status" value="1"/>
</dbReference>
<evidence type="ECO:0000256" key="10">
    <source>
        <dbReference type="ARBA" id="ARBA00022792"/>
    </source>
</evidence>
<evidence type="ECO:0000256" key="1">
    <source>
        <dbReference type="ARBA" id="ARBA00004292"/>
    </source>
</evidence>
<keyword evidence="16" id="KW-0520">NAD</keyword>
<dbReference type="InterPro" id="IPR007698">
    <property type="entry name" value="AlaDH/PNT_NAD(H)-bd"/>
</dbReference>
<dbReference type="PANTHER" id="PTHR10160">
    <property type="entry name" value="NAD(P) TRANSHYDROGENASE"/>
    <property type="match status" value="1"/>
</dbReference>
<dbReference type="Proteomes" id="UP000701801">
    <property type="component" value="Unassembled WGS sequence"/>
</dbReference>
<dbReference type="EMBL" id="CAJVRM010000031">
    <property type="protein sequence ID" value="CAG8971982.1"/>
    <property type="molecule type" value="Genomic_DNA"/>
</dbReference>
<evidence type="ECO:0000256" key="14">
    <source>
        <dbReference type="ARBA" id="ARBA00022989"/>
    </source>
</evidence>
<feature type="transmembrane region" description="Helical" evidence="24">
    <location>
        <begin position="582"/>
        <end position="602"/>
    </location>
</feature>
<dbReference type="InterPro" id="IPR034300">
    <property type="entry name" value="PNTB-like"/>
</dbReference>
<keyword evidence="9" id="KW-0547">Nucleotide-binding</keyword>
<evidence type="ECO:0000256" key="2">
    <source>
        <dbReference type="ARBA" id="ARBA00004429"/>
    </source>
</evidence>
<evidence type="ECO:0000256" key="19">
    <source>
        <dbReference type="ARBA" id="ARBA00048202"/>
    </source>
</evidence>
<name>A0A9N9LG18_9HELO</name>
<comment type="subunit">
    <text evidence="4">Homodimer.</text>
</comment>
<dbReference type="Pfam" id="PF12769">
    <property type="entry name" value="PNTB_4TM"/>
    <property type="match status" value="1"/>
</dbReference>
<feature type="transmembrane region" description="Helical" evidence="24">
    <location>
        <begin position="758"/>
        <end position="782"/>
    </location>
</feature>
<feature type="domain" description="Alanine dehydrogenase/pyridine nucleotide transhydrogenase NAD(H)-binding" evidence="25">
    <location>
        <begin position="245"/>
        <end position="409"/>
    </location>
</feature>
<dbReference type="Pfam" id="PF05222">
    <property type="entry name" value="AlaDh_PNT_N"/>
    <property type="match status" value="1"/>
</dbReference>
<dbReference type="GO" id="GO:0008750">
    <property type="term" value="F:proton-translocating NAD(P)+ transhydrogenase activity"/>
    <property type="evidence" value="ECO:0007669"/>
    <property type="project" value="UniProtKB-EC"/>
</dbReference>
<keyword evidence="13" id="KW-1278">Translocase</keyword>
<comment type="similarity">
    <text evidence="3">In the N-terminal section; belongs to the AlaDH/PNT family.</text>
</comment>
<dbReference type="NCBIfam" id="NF006942">
    <property type="entry name" value="PRK09424.1"/>
    <property type="match status" value="1"/>
</dbReference>
<evidence type="ECO:0000256" key="7">
    <source>
        <dbReference type="ARBA" id="ARBA00022519"/>
    </source>
</evidence>
<dbReference type="SUPFAM" id="SSF52467">
    <property type="entry name" value="DHS-like NAD/FAD-binding domain"/>
    <property type="match status" value="1"/>
</dbReference>
<evidence type="ECO:0000256" key="11">
    <source>
        <dbReference type="ARBA" id="ARBA00022857"/>
    </source>
</evidence>
<reference evidence="27" key="1">
    <citation type="submission" date="2021-07" db="EMBL/GenBank/DDBJ databases">
        <authorList>
            <person name="Durling M."/>
        </authorList>
    </citation>
    <scope>NUCLEOTIDE SEQUENCE</scope>
</reference>
<feature type="transmembrane region" description="Helical" evidence="24">
    <location>
        <begin position="648"/>
        <end position="666"/>
    </location>
</feature>
<accession>A0A9N9LG18</accession>
<evidence type="ECO:0000256" key="15">
    <source>
        <dbReference type="ARBA" id="ARBA00022990"/>
    </source>
</evidence>
<evidence type="ECO:0000256" key="9">
    <source>
        <dbReference type="ARBA" id="ARBA00022741"/>
    </source>
</evidence>
<dbReference type="Pfam" id="PF02233">
    <property type="entry name" value="PNTB"/>
    <property type="match status" value="1"/>
</dbReference>
<keyword evidence="15" id="KW-0007">Acetylation</keyword>
<dbReference type="SMART" id="SM01002">
    <property type="entry name" value="AlaDh_PNT_C"/>
    <property type="match status" value="1"/>
</dbReference>
<dbReference type="InterPro" id="IPR026255">
    <property type="entry name" value="NADP_transhyd_a"/>
</dbReference>
<comment type="caution">
    <text evidence="27">The sequence shown here is derived from an EMBL/GenBank/DDBJ whole genome shotgun (WGS) entry which is preliminary data.</text>
</comment>
<feature type="domain" description="Alanine dehydrogenase/pyridine nucleotide transhydrogenase N-terminal" evidence="26">
    <location>
        <begin position="97"/>
        <end position="236"/>
    </location>
</feature>
<dbReference type="EC" id="7.1.1.1" evidence="5"/>
<dbReference type="PANTHER" id="PTHR10160:SF19">
    <property type="entry name" value="PROTON-TRANSLOCATING NAD(P)(+) TRANSHYDROGENASE"/>
    <property type="match status" value="1"/>
</dbReference>
<feature type="transmembrane region" description="Helical" evidence="24">
    <location>
        <begin position="729"/>
        <end position="752"/>
    </location>
</feature>
<dbReference type="GO" id="GO:0050661">
    <property type="term" value="F:NADP binding"/>
    <property type="evidence" value="ECO:0007669"/>
    <property type="project" value="TreeGrafter"/>
</dbReference>
<evidence type="ECO:0000259" key="25">
    <source>
        <dbReference type="SMART" id="SM01002"/>
    </source>
</evidence>
<evidence type="ECO:0000256" key="8">
    <source>
        <dbReference type="ARBA" id="ARBA00022692"/>
    </source>
</evidence>
<dbReference type="Gene3D" id="3.40.50.720">
    <property type="entry name" value="NAD(P)-binding Rossmann-like Domain"/>
    <property type="match status" value="2"/>
</dbReference>
<keyword evidence="6" id="KW-1003">Cell membrane</keyword>
<dbReference type="Pfam" id="PF01262">
    <property type="entry name" value="AlaDh_PNT_C"/>
    <property type="match status" value="1"/>
</dbReference>
<dbReference type="AlphaFoldDB" id="A0A9N9LG18"/>
<dbReference type="InterPro" id="IPR024605">
    <property type="entry name" value="NADP_transhyd_a_C"/>
</dbReference>
<dbReference type="GO" id="GO:0006740">
    <property type="term" value="P:NADPH regeneration"/>
    <property type="evidence" value="ECO:0007669"/>
    <property type="project" value="TreeGrafter"/>
</dbReference>
<keyword evidence="18 24" id="KW-0472">Membrane</keyword>
<feature type="transmembrane region" description="Helical" evidence="24">
    <location>
        <begin position="881"/>
        <end position="901"/>
    </location>
</feature>
<dbReference type="FunFam" id="3.40.50.720:FF:000028">
    <property type="entry name" value="NAD(P) transhydrogenase subunit alpha"/>
    <property type="match status" value="1"/>
</dbReference>
<dbReference type="Gene3D" id="3.40.50.1220">
    <property type="entry name" value="TPP-binding domain"/>
    <property type="match status" value="1"/>
</dbReference>
<keyword evidence="14 24" id="KW-1133">Transmembrane helix</keyword>
<keyword evidence="8 24" id="KW-0812">Transmembrane</keyword>
<dbReference type="OrthoDB" id="37244at2759"/>
<evidence type="ECO:0000313" key="27">
    <source>
        <dbReference type="EMBL" id="CAG8971982.1"/>
    </source>
</evidence>
<dbReference type="InterPro" id="IPR008143">
    <property type="entry name" value="Ala_DH/PNT_CS2"/>
</dbReference>